<dbReference type="RefSeq" id="WP_117322585.1">
    <property type="nucleotide sequence ID" value="NZ_QVTD01000005.1"/>
</dbReference>
<proteinExistence type="predicted"/>
<dbReference type="GO" id="GO:0009424">
    <property type="term" value="C:bacterial-type flagellum hook"/>
    <property type="evidence" value="ECO:0007669"/>
    <property type="project" value="InterPro"/>
</dbReference>
<dbReference type="Proteomes" id="UP000262939">
    <property type="component" value="Unassembled WGS sequence"/>
</dbReference>
<accession>A0A372LD70</accession>
<dbReference type="Pfam" id="PF00669">
    <property type="entry name" value="Flagellin_N"/>
    <property type="match status" value="1"/>
</dbReference>
<dbReference type="AlphaFoldDB" id="A0A372LD70"/>
<keyword evidence="3" id="KW-0969">Cilium</keyword>
<evidence type="ECO:0000256" key="1">
    <source>
        <dbReference type="SAM" id="Coils"/>
    </source>
</evidence>
<dbReference type="InterPro" id="IPR013384">
    <property type="entry name" value="Flagell_FlgL"/>
</dbReference>
<keyword evidence="3" id="KW-0966">Cell projection</keyword>
<dbReference type="NCBIfam" id="TIGR02550">
    <property type="entry name" value="flagell_flgL"/>
    <property type="match status" value="1"/>
</dbReference>
<dbReference type="PANTHER" id="PTHR42792">
    <property type="entry name" value="FLAGELLIN"/>
    <property type="match status" value="1"/>
</dbReference>
<keyword evidence="3" id="KW-0282">Flagellum</keyword>
<evidence type="ECO:0000313" key="4">
    <source>
        <dbReference type="Proteomes" id="UP000262939"/>
    </source>
</evidence>
<organism evidence="3 4">
    <name type="scientific">Peribacillus glennii</name>
    <dbReference type="NCBI Taxonomy" id="2303991"/>
    <lineage>
        <taxon>Bacteria</taxon>
        <taxon>Bacillati</taxon>
        <taxon>Bacillota</taxon>
        <taxon>Bacilli</taxon>
        <taxon>Bacillales</taxon>
        <taxon>Bacillaceae</taxon>
        <taxon>Peribacillus</taxon>
    </lineage>
</organism>
<dbReference type="GO" id="GO:0071973">
    <property type="term" value="P:bacterial-type flagellum-dependent cell motility"/>
    <property type="evidence" value="ECO:0007669"/>
    <property type="project" value="InterPro"/>
</dbReference>
<dbReference type="PANTHER" id="PTHR42792:SF1">
    <property type="entry name" value="FLAGELLAR HOOK-ASSOCIATED PROTEIN 3"/>
    <property type="match status" value="1"/>
</dbReference>
<feature type="coiled-coil region" evidence="1">
    <location>
        <begin position="203"/>
        <end position="230"/>
    </location>
</feature>
<keyword evidence="1" id="KW-0175">Coiled coil</keyword>
<dbReference type="SUPFAM" id="SSF64518">
    <property type="entry name" value="Phase 1 flagellin"/>
    <property type="match status" value="1"/>
</dbReference>
<sequence length="294" mass="33013">MRITQGMLTANSLKNLSNSYNRLGIYQDQLSTGKKITKPSDDPVVAMKGIHYRSNLTEIEQYKRNLSEAYLWMDNSETGIEQVNNALHRIRELTVQGKNGTLAPDDQRAVAMEIDQLKKDIVTVANSNVSGRFIFNGTNVDKAPVVEGEPPSLAADFNTKDYKVEVSRGILLKANVMPTNVFSNELFTTLQNIQDALSGEKPIEMLDQELANLDDRMDILSAERSELGARYNRLDMLEARIDQQEVMAKRIISDNEDAEIEKVITDLTLQESVHRAALSVGSRIIQPTLLDFLR</sequence>
<protein>
    <submittedName>
        <fullName evidence="3">Flagellar hook-associated protein FlgL</fullName>
    </submittedName>
</protein>
<feature type="domain" description="Flagellin N-terminal" evidence="2">
    <location>
        <begin position="7"/>
        <end position="139"/>
    </location>
</feature>
<evidence type="ECO:0000259" key="2">
    <source>
        <dbReference type="Pfam" id="PF00669"/>
    </source>
</evidence>
<dbReference type="GO" id="GO:0005198">
    <property type="term" value="F:structural molecule activity"/>
    <property type="evidence" value="ECO:0007669"/>
    <property type="project" value="InterPro"/>
</dbReference>
<gene>
    <name evidence="3" type="primary">flgL</name>
    <name evidence="3" type="ORF">D0466_10905</name>
</gene>
<dbReference type="InterPro" id="IPR001492">
    <property type="entry name" value="Flagellin"/>
</dbReference>
<dbReference type="EMBL" id="QVTD01000005">
    <property type="protein sequence ID" value="RFU63949.1"/>
    <property type="molecule type" value="Genomic_DNA"/>
</dbReference>
<dbReference type="Gene3D" id="1.20.1330.10">
    <property type="entry name" value="f41 fragment of flagellin, N-terminal domain"/>
    <property type="match status" value="1"/>
</dbReference>
<dbReference type="OrthoDB" id="9758307at2"/>
<name>A0A372LD70_9BACI</name>
<keyword evidence="4" id="KW-1185">Reference proteome</keyword>
<dbReference type="InterPro" id="IPR001029">
    <property type="entry name" value="Flagellin_N"/>
</dbReference>
<reference evidence="3 4" key="1">
    <citation type="submission" date="2018-08" db="EMBL/GenBank/DDBJ databases">
        <title>Bacillus chawlae sp. nov., Bacillus glennii sp. nov., and Bacillus saganii sp. nov. Isolated from the Vehicle Assembly Building at Kennedy Space Center where the Viking Spacecraft were Assembled.</title>
        <authorList>
            <person name="Seuylemezian A."/>
            <person name="Vaishampayan P."/>
        </authorList>
    </citation>
    <scope>NUCLEOTIDE SEQUENCE [LARGE SCALE GENOMIC DNA]</scope>
    <source>
        <strain evidence="3 4">V44-8</strain>
    </source>
</reference>
<comment type="caution">
    <text evidence="3">The sequence shown here is derived from an EMBL/GenBank/DDBJ whole genome shotgun (WGS) entry which is preliminary data.</text>
</comment>
<evidence type="ECO:0000313" key="3">
    <source>
        <dbReference type="EMBL" id="RFU63949.1"/>
    </source>
</evidence>